<feature type="compositionally biased region" description="Acidic residues" evidence="4">
    <location>
        <begin position="170"/>
        <end position="179"/>
    </location>
</feature>
<evidence type="ECO:0000256" key="2">
    <source>
        <dbReference type="ARBA" id="ARBA00023054"/>
    </source>
</evidence>
<evidence type="ECO:0000313" key="5">
    <source>
        <dbReference type="EMBL" id="KAI0523212.1"/>
    </source>
</evidence>
<comment type="caution">
    <text evidence="5">The sequence shown here is derived from an EMBL/GenBank/DDBJ whole genome shotgun (WGS) entry which is preliminary data.</text>
</comment>
<proteinExistence type="inferred from homology"/>
<feature type="region of interest" description="Disordered" evidence="4">
    <location>
        <begin position="163"/>
        <end position="214"/>
    </location>
</feature>
<protein>
    <recommendedName>
        <fullName evidence="7">Interactor of constitutive active ROPs 4</fullName>
    </recommendedName>
</protein>
<dbReference type="Proteomes" id="UP000829196">
    <property type="component" value="Unassembled WGS sequence"/>
</dbReference>
<evidence type="ECO:0000256" key="1">
    <source>
        <dbReference type="ARBA" id="ARBA00009778"/>
    </source>
</evidence>
<dbReference type="SMR" id="A0A8T3BYR8"/>
<evidence type="ECO:0000313" key="6">
    <source>
        <dbReference type="Proteomes" id="UP000829196"/>
    </source>
</evidence>
<accession>A0A8T3BYR8</accession>
<reference evidence="5" key="1">
    <citation type="journal article" date="2022" name="Front. Genet.">
        <title>Chromosome-Scale Assembly of the Dendrobium nobile Genome Provides Insights Into the Molecular Mechanism of the Biosynthesis of the Medicinal Active Ingredient of Dendrobium.</title>
        <authorList>
            <person name="Xu Q."/>
            <person name="Niu S.-C."/>
            <person name="Li K.-L."/>
            <person name="Zheng P.-J."/>
            <person name="Zhang X.-J."/>
            <person name="Jia Y."/>
            <person name="Liu Y."/>
            <person name="Niu Y.-X."/>
            <person name="Yu L.-H."/>
            <person name="Chen D.-F."/>
            <person name="Zhang G.-Q."/>
        </authorList>
    </citation>
    <scope>NUCLEOTIDE SEQUENCE</scope>
    <source>
        <tissue evidence="5">Leaf</tissue>
    </source>
</reference>
<gene>
    <name evidence="5" type="ORF">KFK09_005606</name>
</gene>
<comment type="similarity">
    <text evidence="1">Belongs to the ICR family.</text>
</comment>
<organism evidence="5 6">
    <name type="scientific">Dendrobium nobile</name>
    <name type="common">Orchid</name>
    <dbReference type="NCBI Taxonomy" id="94219"/>
    <lineage>
        <taxon>Eukaryota</taxon>
        <taxon>Viridiplantae</taxon>
        <taxon>Streptophyta</taxon>
        <taxon>Embryophyta</taxon>
        <taxon>Tracheophyta</taxon>
        <taxon>Spermatophyta</taxon>
        <taxon>Magnoliopsida</taxon>
        <taxon>Liliopsida</taxon>
        <taxon>Asparagales</taxon>
        <taxon>Orchidaceae</taxon>
        <taxon>Epidendroideae</taxon>
        <taxon>Malaxideae</taxon>
        <taxon>Dendrobiinae</taxon>
        <taxon>Dendrobium</taxon>
    </lineage>
</organism>
<keyword evidence="6" id="KW-1185">Reference proteome</keyword>
<dbReference type="PANTHER" id="PTHR34224">
    <property type="entry name" value="INTERACTOR OF CONSTITUTIVE ACTIVE ROPS 2, CHLOROPLASTIC-RELATED"/>
    <property type="match status" value="1"/>
</dbReference>
<feature type="compositionally biased region" description="Basic and acidic residues" evidence="4">
    <location>
        <begin position="36"/>
        <end position="65"/>
    </location>
</feature>
<dbReference type="PANTHER" id="PTHR34224:SF2">
    <property type="entry name" value="INTERACTOR OF CONSTITUTIVE ACTIVE ROPS 4"/>
    <property type="match status" value="1"/>
</dbReference>
<evidence type="ECO:0000256" key="3">
    <source>
        <dbReference type="SAM" id="Coils"/>
    </source>
</evidence>
<dbReference type="OrthoDB" id="782896at2759"/>
<evidence type="ECO:0008006" key="7">
    <source>
        <dbReference type="Google" id="ProtNLM"/>
    </source>
</evidence>
<evidence type="ECO:0000256" key="4">
    <source>
        <dbReference type="SAM" id="MobiDB-lite"/>
    </source>
</evidence>
<name>A0A8T3BYR8_DENNO</name>
<sequence>MPRSRGSEMPQQRHSPRAPLHLKTTACSEANSIRSPKLEDRRSPRSPLQERKKVPSRVADLETKLGQAHEEIEMLKEKLASAQAERLDLQKELEETKKHIPVSPLKNAALDLVDEEKEKTINMEEEKVEPAKVLVMDKDEPLPAKEDCLKCLATDVFEVAPATNKGEGREVEEEDAEEGTETKVIIEEEKSEEEEMGALAKEKLQEEEVESPEMTELREILAEKEKQLESIVIENQTFIKEAKDAKADSSEWREKADEMTTKLDQAEKELNNTKLTAERLREKLESEETAKASMEAEMKRLRVQTEQWRKAAEAAASVLVAGDALVNDGELNGRRLGESGRSMEKNLRGYDVSVGSGAWSPVIAGAEGAEGNGGGKRRGGGGGIRVFGELWKKKGQLK</sequence>
<feature type="coiled-coil region" evidence="3">
    <location>
        <begin position="214"/>
        <end position="311"/>
    </location>
</feature>
<keyword evidence="2 3" id="KW-0175">Coiled coil</keyword>
<dbReference type="EMBL" id="JAGYWB010000005">
    <property type="protein sequence ID" value="KAI0523212.1"/>
    <property type="molecule type" value="Genomic_DNA"/>
</dbReference>
<dbReference type="AlphaFoldDB" id="A0A8T3BYR8"/>
<dbReference type="InterPro" id="IPR029688">
    <property type="entry name" value="ICR"/>
</dbReference>
<feature type="compositionally biased region" description="Polar residues" evidence="4">
    <location>
        <begin position="25"/>
        <end position="34"/>
    </location>
</feature>
<feature type="region of interest" description="Disordered" evidence="4">
    <location>
        <begin position="1"/>
        <end position="65"/>
    </location>
</feature>